<accession>A0A8H5XK76</accession>
<gene>
    <name evidence="1" type="ORF">FGLOB1_14056</name>
</gene>
<reference evidence="1 2" key="1">
    <citation type="submission" date="2020-05" db="EMBL/GenBank/DDBJ databases">
        <title>Identification and distribution of gene clusters putatively required for synthesis of sphingolipid metabolism inhibitors in phylogenetically diverse species of the filamentous fungus Fusarium.</title>
        <authorList>
            <person name="Kim H.-S."/>
            <person name="Busman M."/>
            <person name="Brown D.W."/>
            <person name="Divon H."/>
            <person name="Uhlig S."/>
            <person name="Proctor R.H."/>
        </authorList>
    </citation>
    <scope>NUCLEOTIDE SEQUENCE [LARGE SCALE GENOMIC DNA]</scope>
    <source>
        <strain evidence="1 2">NRRL 26131</strain>
    </source>
</reference>
<evidence type="ECO:0008006" key="3">
    <source>
        <dbReference type="Google" id="ProtNLM"/>
    </source>
</evidence>
<sequence>MAALSTNFPPELREMVVKLLDASSLDALTKTSKQCRQVFGPRLFYHMAFRGSEKVVAQGLKTLLQPSAHILPRPLGQVRHAIFFILGERPLQSDQHSHRQAQDYPPSFPSDELPTLLRQALQEMPLLSVSVNVELASPTLPGRLARGLRCLTADGAPQVGTQPTWESLRVVWDISSHDSEGANFYHLMRDMCTPESLESLHVHEDINPIFTSLLKTVRFPNLKRLFTVLNEDRADWGVIPVRALNELVARRCQGLEWLVLDHKHTLRETSAPDESLMLHPVSLADLDIDADLEAMVVMLEKDFERLTHLAITLHQGTLIDGIRFQGYSCSGVEPQMHEWYSRVLRFIMDRVPRLQQLCIFKHWPEYYRAVRVQHLGDVQVSRIRVRSFQSTRTFPHGLHD</sequence>
<dbReference type="AlphaFoldDB" id="A0A8H5XK76"/>
<evidence type="ECO:0000313" key="2">
    <source>
        <dbReference type="Proteomes" id="UP000532311"/>
    </source>
</evidence>
<dbReference type="EMBL" id="JAAQPF010000978">
    <property type="protein sequence ID" value="KAF5695303.1"/>
    <property type="molecule type" value="Genomic_DNA"/>
</dbReference>
<organism evidence="1 2">
    <name type="scientific">Fusarium globosum</name>
    <dbReference type="NCBI Taxonomy" id="78864"/>
    <lineage>
        <taxon>Eukaryota</taxon>
        <taxon>Fungi</taxon>
        <taxon>Dikarya</taxon>
        <taxon>Ascomycota</taxon>
        <taxon>Pezizomycotina</taxon>
        <taxon>Sordariomycetes</taxon>
        <taxon>Hypocreomycetidae</taxon>
        <taxon>Hypocreales</taxon>
        <taxon>Nectriaceae</taxon>
        <taxon>Fusarium</taxon>
        <taxon>Fusarium fujikuroi species complex</taxon>
    </lineage>
</organism>
<dbReference type="Proteomes" id="UP000532311">
    <property type="component" value="Unassembled WGS sequence"/>
</dbReference>
<evidence type="ECO:0000313" key="1">
    <source>
        <dbReference type="EMBL" id="KAF5695303.1"/>
    </source>
</evidence>
<proteinExistence type="predicted"/>
<keyword evidence="2" id="KW-1185">Reference proteome</keyword>
<comment type="caution">
    <text evidence="1">The sequence shown here is derived from an EMBL/GenBank/DDBJ whole genome shotgun (WGS) entry which is preliminary data.</text>
</comment>
<name>A0A8H5XK76_9HYPO</name>
<protein>
    <recommendedName>
        <fullName evidence="3">F-box domain-containing protein</fullName>
    </recommendedName>
</protein>